<keyword evidence="2" id="KW-0812">Transmembrane</keyword>
<keyword evidence="2" id="KW-1133">Transmembrane helix</keyword>
<comment type="caution">
    <text evidence="4">The sequence shown here is derived from an EMBL/GenBank/DDBJ whole genome shotgun (WGS) entry which is preliminary data.</text>
</comment>
<dbReference type="HOGENOM" id="CLU_061790_0_0_4"/>
<feature type="compositionally biased region" description="Basic and acidic residues" evidence="1">
    <location>
        <begin position="160"/>
        <end position="177"/>
    </location>
</feature>
<feature type="region of interest" description="Disordered" evidence="1">
    <location>
        <begin position="247"/>
        <end position="275"/>
    </location>
</feature>
<evidence type="ECO:0000313" key="5">
    <source>
        <dbReference type="Proteomes" id="UP000004105"/>
    </source>
</evidence>
<feature type="compositionally biased region" description="Basic and acidic residues" evidence="1">
    <location>
        <begin position="130"/>
        <end position="150"/>
    </location>
</feature>
<dbReference type="PROSITE" id="PS51724">
    <property type="entry name" value="SPOR"/>
    <property type="match status" value="1"/>
</dbReference>
<dbReference type="RefSeq" id="WP_007342790.1">
    <property type="nucleotide sequence ID" value="NZ_GL878494.1"/>
</dbReference>
<feature type="transmembrane region" description="Helical" evidence="2">
    <location>
        <begin position="12"/>
        <end position="32"/>
    </location>
</feature>
<keyword evidence="2" id="KW-0472">Membrane</keyword>
<evidence type="ECO:0000313" key="4">
    <source>
        <dbReference type="EMBL" id="EGF10574.1"/>
    </source>
</evidence>
<proteinExistence type="predicted"/>
<dbReference type="SUPFAM" id="SSF110997">
    <property type="entry name" value="Sporulation related repeat"/>
    <property type="match status" value="1"/>
</dbReference>
<keyword evidence="4" id="KW-0131">Cell cycle</keyword>
<name>F2BDH8_9NEIS</name>
<keyword evidence="4" id="KW-0132">Cell division</keyword>
<feature type="compositionally biased region" description="Basic and acidic residues" evidence="1">
    <location>
        <begin position="102"/>
        <end position="117"/>
    </location>
</feature>
<keyword evidence="5" id="KW-1185">Reference proteome</keyword>
<accession>F2BDH8</accession>
<dbReference type="AlphaFoldDB" id="F2BDH8"/>
<dbReference type="STRING" id="267212.GCA_001063965_01083"/>
<dbReference type="InterPro" id="IPR007730">
    <property type="entry name" value="SPOR-like_dom"/>
</dbReference>
<dbReference type="GO" id="GO:0051301">
    <property type="term" value="P:cell division"/>
    <property type="evidence" value="ECO:0007669"/>
    <property type="project" value="UniProtKB-KW"/>
</dbReference>
<sequence>MKTAKAHGKGLTGFIVGLLLATVIIGGLVYTLESSRKRDFKAPIEEKELTPPEILSPKKPEPAPEPKKPASAPEAEPVPPESGKPAQKNTPEQTASQPESGQEGKEGKESDSGKEPETIPGVPDLLPDSGKPDTKTKPHAERPRRDKAKPGPEQILNGKIGRDQKRADREADRRKAEAALSGQAGNENGARSERSGRNSGGGVIVQAGSYGSRDKAESQRARLAAAGVDTRVVEAQIQGKTMYRVQTAPASAEAAAQTRRELQSKGIDSFARPAQ</sequence>
<feature type="compositionally biased region" description="Basic and acidic residues" evidence="1">
    <location>
        <begin position="37"/>
        <end position="68"/>
    </location>
</feature>
<dbReference type="Proteomes" id="UP000004105">
    <property type="component" value="Unassembled WGS sequence"/>
</dbReference>
<gene>
    <name evidence="4" type="primary">ftsN</name>
    <name evidence="4" type="ORF">HMPREF9123_1784</name>
</gene>
<evidence type="ECO:0000256" key="1">
    <source>
        <dbReference type="SAM" id="MobiDB-lite"/>
    </source>
</evidence>
<dbReference type="GO" id="GO:0042834">
    <property type="term" value="F:peptidoglycan binding"/>
    <property type="evidence" value="ECO:0007669"/>
    <property type="project" value="InterPro"/>
</dbReference>
<dbReference type="Pfam" id="PF05036">
    <property type="entry name" value="SPOR"/>
    <property type="match status" value="1"/>
</dbReference>
<dbReference type="Gene3D" id="3.30.70.1070">
    <property type="entry name" value="Sporulation related repeat"/>
    <property type="match status" value="1"/>
</dbReference>
<feature type="region of interest" description="Disordered" evidence="1">
    <location>
        <begin position="37"/>
        <end position="226"/>
    </location>
</feature>
<dbReference type="EMBL" id="AFAY01000035">
    <property type="protein sequence ID" value="EGF10574.1"/>
    <property type="molecule type" value="Genomic_DNA"/>
</dbReference>
<feature type="domain" description="SPOR" evidence="3">
    <location>
        <begin position="197"/>
        <end position="275"/>
    </location>
</feature>
<reference evidence="4 5" key="1">
    <citation type="submission" date="2011-02" db="EMBL/GenBank/DDBJ databases">
        <authorList>
            <person name="Muzny D."/>
            <person name="Qin X."/>
            <person name="Deng J."/>
            <person name="Jiang H."/>
            <person name="Liu Y."/>
            <person name="Qu J."/>
            <person name="Song X.-Z."/>
            <person name="Zhang L."/>
            <person name="Thornton R."/>
            <person name="Coyle M."/>
            <person name="Francisco L."/>
            <person name="Jackson L."/>
            <person name="Javaid M."/>
            <person name="Korchina V."/>
            <person name="Kovar C."/>
            <person name="Mata R."/>
            <person name="Mathew T."/>
            <person name="Ngo R."/>
            <person name="Nguyen L."/>
            <person name="Nguyen N."/>
            <person name="Okwuonu G."/>
            <person name="Ongeri F."/>
            <person name="Pham C."/>
            <person name="Simmons D."/>
            <person name="Wilczek-Boney K."/>
            <person name="Hale W."/>
            <person name="Jakkamsetti A."/>
            <person name="Pham P."/>
            <person name="Ruth R."/>
            <person name="San Lucas F."/>
            <person name="Warren J."/>
            <person name="Zhang J."/>
            <person name="Zhao Z."/>
            <person name="Zhou C."/>
            <person name="Zhu D."/>
            <person name="Lee S."/>
            <person name="Bess C."/>
            <person name="Blankenburg K."/>
            <person name="Forbes L."/>
            <person name="Fu Q."/>
            <person name="Gubbala S."/>
            <person name="Hirani K."/>
            <person name="Jayaseelan J.C."/>
            <person name="Lara F."/>
            <person name="Munidasa M."/>
            <person name="Palculict T."/>
            <person name="Patil S."/>
            <person name="Pu L.-L."/>
            <person name="Saada N."/>
            <person name="Tang L."/>
            <person name="Weissenberger G."/>
            <person name="Zhu Y."/>
            <person name="Hemphill L."/>
            <person name="Shang Y."/>
            <person name="Youmans B."/>
            <person name="Ayvaz T."/>
            <person name="Ross M."/>
            <person name="Santibanez J."/>
            <person name="Aqrawi P."/>
            <person name="Gross S."/>
            <person name="Joshi V."/>
            <person name="Fowler G."/>
            <person name="Nazareth L."/>
            <person name="Reid J."/>
            <person name="Worley K."/>
            <person name="Petrosino J."/>
            <person name="Highlander S."/>
            <person name="Gibbs R."/>
        </authorList>
    </citation>
    <scope>NUCLEOTIDE SEQUENCE [LARGE SCALE GENOMIC DNA]</scope>
    <source>
        <strain evidence="4 5">ATCC BAA-1200</strain>
    </source>
</reference>
<protein>
    <submittedName>
        <fullName evidence="4">Cell division protein FtsN</fullName>
    </submittedName>
</protein>
<dbReference type="OrthoDB" id="7063246at2"/>
<evidence type="ECO:0000259" key="3">
    <source>
        <dbReference type="PROSITE" id="PS51724"/>
    </source>
</evidence>
<dbReference type="InterPro" id="IPR036680">
    <property type="entry name" value="SPOR-like_sf"/>
</dbReference>
<evidence type="ECO:0000256" key="2">
    <source>
        <dbReference type="SAM" id="Phobius"/>
    </source>
</evidence>
<organism evidence="4 5">
    <name type="scientific">Neisseria bacilliformis ATCC BAA-1200</name>
    <dbReference type="NCBI Taxonomy" id="888742"/>
    <lineage>
        <taxon>Bacteria</taxon>
        <taxon>Pseudomonadati</taxon>
        <taxon>Pseudomonadota</taxon>
        <taxon>Betaproteobacteria</taxon>
        <taxon>Neisseriales</taxon>
        <taxon>Neisseriaceae</taxon>
        <taxon>Neisseria</taxon>
    </lineage>
</organism>